<evidence type="ECO:0000259" key="21">
    <source>
        <dbReference type="PROSITE" id="PS50994"/>
    </source>
</evidence>
<dbReference type="InterPro" id="IPR054722">
    <property type="entry name" value="PolX-like_BBD"/>
</dbReference>
<keyword evidence="9" id="KW-0378">Hydrolase</keyword>
<dbReference type="GO" id="GO:0006508">
    <property type="term" value="P:proteolysis"/>
    <property type="evidence" value="ECO:0007669"/>
    <property type="project" value="UniProtKB-KW"/>
</dbReference>
<sequence length="1313" mass="148633">MSVKLASLEKLIGVENYQTWKEQMEFYFLAHSNGDALIDEPSDQNQIEKWRKLQKKCVSELFLTMESSLWCRVDSKSRNSVNEVLKVLDKCFSKQGEDALSTIYSDISDLKMDQCEDAQDYINKMTNLFNKMSRVGKELDESLKVAMMLKGLSAAYQPLVLGLKGANAESKITLASLTNSLINVNIDGETSSSTAFSGKKFNKNKANNGQQFNGFRKVKRNCYKCGSPNHLKKDCDKNKSESGQNVFKKNSFLVKTGCSIINSASNVADNQKCWIVDSGASIHMTPYEGNFIKINKDVCGNVLTANNATIPIKGIGTSNIRVYNGEVEVKDVHYVPKLATNLLSVSKITQSGNKVIFEKNECRIINGSNELVAKCEVQNGIYKLVNEQSLSMLADSKQNALVKWHRRFGHANYRTLVQMKNGGVTGMKFSQNEDAIKNCKVCCEGKQYTLPYKSSKSSTNDVLEIIHSDLAGPMENLSNGKARYILTFIDDYSREVFVYFLKEKSQVLKMFKEFKSLQENLTGKKIKILRSDNGTEYVNNEMESFCKENGIQHQKTAPYSPQQNGVAERMNRTLIQKAKCLLFDADLPIGYWAEAVNMAAYLINRTVTSVHGKTPEEMFTGNKVDVSDIKLFGTKVMVLVPKVKRKKWSKNSEELIFVGYDNETKGYRCINKKTRKVLVSRNVKFFEDNFLETDLEDDDEASVQDDEELCGNEASPKKLSEVSPRKQNDSVITLDDTNVEEEDDDSDAGENTIQPPKVTTRMTRATTKGILPSWLGGNLAMLCTQEFAFRCDDDLNIDGPTSFNEAINRADSKEWQKAMSEELESLNENKTWTLVDLPPGKKVVKSKWVFKLKRESDGKVARYKARLVAKGFTQRYGIDYEETYSPVVRYTSVRLLMALAASKGLRIYQMDAVTAFLQGDIKEEIYMEYPEGFVNNNGKVCKLNKAIYGLKQAGRQWNIKLDFTLKKIGLKNSKLDPCIYFDGCLELIMAIYVDDLLIFYENEERLNELRSELKQNFKMKDIGIAKSCIGIRIHQSDDGIYLDQKVYIKEILKRFGMLDAKPVSNPCDTSNRLQSKTLSDGVVEERIIVPYREAVGSLLFVAQATRPDIAFAVSNVSRFNNEYTNTHWKAVKRIFRYLNLTIDHSLFYRRNLNYFEGFSDADHAGEIDMRKSISGYIFKFGGAAVSWCSSRQRIVALSSTEAEYIALAGAVQEAIWLRQLSIELQIIPNDVTMIVRCDNQSTIKLALCNGYRPRTKHIDLRYHFLRDEIEKGIVNVQFIGTEENVADALTKAVSRQKLELCATNMGLTQSVKN</sequence>
<keyword evidence="7" id="KW-0064">Aspartyl protease</keyword>
<dbReference type="InterPro" id="IPR036397">
    <property type="entry name" value="RNaseH_sf"/>
</dbReference>
<evidence type="ECO:0000256" key="15">
    <source>
        <dbReference type="ARBA" id="ARBA00023113"/>
    </source>
</evidence>
<keyword evidence="23" id="KW-1185">Reference proteome</keyword>
<evidence type="ECO:0000256" key="17">
    <source>
        <dbReference type="ARBA" id="ARBA00023268"/>
    </source>
</evidence>
<evidence type="ECO:0000256" key="11">
    <source>
        <dbReference type="ARBA" id="ARBA00022842"/>
    </source>
</evidence>
<dbReference type="PROSITE" id="PS50994">
    <property type="entry name" value="INTEGRASE"/>
    <property type="match status" value="1"/>
</dbReference>
<keyword evidence="12" id="KW-0229">DNA integration</keyword>
<name>A0A9J6BYP4_POLVA</name>
<evidence type="ECO:0000256" key="13">
    <source>
        <dbReference type="ARBA" id="ARBA00022918"/>
    </source>
</evidence>
<evidence type="ECO:0000256" key="14">
    <source>
        <dbReference type="ARBA" id="ARBA00022932"/>
    </source>
</evidence>
<keyword evidence="6" id="KW-0547">Nucleotide-binding</keyword>
<evidence type="ECO:0000256" key="4">
    <source>
        <dbReference type="ARBA" id="ARBA00022722"/>
    </source>
</evidence>
<feature type="domain" description="CCHC-type" evidence="20">
    <location>
        <begin position="222"/>
        <end position="237"/>
    </location>
</feature>
<evidence type="ECO:0000313" key="22">
    <source>
        <dbReference type="EMBL" id="KAG5674318.1"/>
    </source>
</evidence>
<feature type="region of interest" description="Disordered" evidence="19">
    <location>
        <begin position="697"/>
        <end position="754"/>
    </location>
</feature>
<dbReference type="GO" id="GO:0006310">
    <property type="term" value="P:DNA recombination"/>
    <property type="evidence" value="ECO:0007669"/>
    <property type="project" value="UniProtKB-KW"/>
</dbReference>
<keyword evidence="18" id="KW-0862">Zinc</keyword>
<dbReference type="GO" id="GO:0015074">
    <property type="term" value="P:DNA integration"/>
    <property type="evidence" value="ECO:0007669"/>
    <property type="project" value="UniProtKB-KW"/>
</dbReference>
<dbReference type="SMART" id="SM00343">
    <property type="entry name" value="ZnF_C2HC"/>
    <property type="match status" value="1"/>
</dbReference>
<dbReference type="GO" id="GO:0042575">
    <property type="term" value="C:DNA polymerase complex"/>
    <property type="evidence" value="ECO:0007669"/>
    <property type="project" value="UniProtKB-ARBA"/>
</dbReference>
<comment type="function">
    <text evidence="1">The aspartyl protease (PR) mediates the proteolytic cleavages of the Gag and Gag-Pol polyproteins after assembly of the VLP.</text>
</comment>
<dbReference type="InterPro" id="IPR025724">
    <property type="entry name" value="GAG-pre-integrase_dom"/>
</dbReference>
<evidence type="ECO:0000256" key="8">
    <source>
        <dbReference type="ARBA" id="ARBA00022759"/>
    </source>
</evidence>
<feature type="domain" description="Integrase catalytic" evidence="21">
    <location>
        <begin position="447"/>
        <end position="623"/>
    </location>
</feature>
<feature type="compositionally biased region" description="Acidic residues" evidence="19">
    <location>
        <begin position="737"/>
        <end position="748"/>
    </location>
</feature>
<keyword evidence="10" id="KW-0067">ATP-binding</keyword>
<dbReference type="InterPro" id="IPR043502">
    <property type="entry name" value="DNA/RNA_pol_sf"/>
</dbReference>
<dbReference type="InterPro" id="IPR039537">
    <property type="entry name" value="Retrotran_Ty1/copia-like"/>
</dbReference>
<keyword evidence="14" id="KW-0239">DNA-directed DNA polymerase</keyword>
<dbReference type="OrthoDB" id="7789875at2759"/>
<proteinExistence type="predicted"/>
<dbReference type="Pfam" id="PF22936">
    <property type="entry name" value="Pol_BBD"/>
    <property type="match status" value="1"/>
</dbReference>
<dbReference type="EMBL" id="JADBJN010000002">
    <property type="protein sequence ID" value="KAG5674318.1"/>
    <property type="molecule type" value="Genomic_DNA"/>
</dbReference>
<dbReference type="GO" id="GO:0005524">
    <property type="term" value="F:ATP binding"/>
    <property type="evidence" value="ECO:0007669"/>
    <property type="project" value="UniProtKB-KW"/>
</dbReference>
<keyword evidence="8" id="KW-0255">Endonuclease</keyword>
<dbReference type="Proteomes" id="UP001107558">
    <property type="component" value="Chromosome 2"/>
</dbReference>
<dbReference type="Pfam" id="PF00665">
    <property type="entry name" value="rve"/>
    <property type="match status" value="1"/>
</dbReference>
<organism evidence="22 23">
    <name type="scientific">Polypedilum vanderplanki</name>
    <name type="common">Sleeping chironomid midge</name>
    <dbReference type="NCBI Taxonomy" id="319348"/>
    <lineage>
        <taxon>Eukaryota</taxon>
        <taxon>Metazoa</taxon>
        <taxon>Ecdysozoa</taxon>
        <taxon>Arthropoda</taxon>
        <taxon>Hexapoda</taxon>
        <taxon>Insecta</taxon>
        <taxon>Pterygota</taxon>
        <taxon>Neoptera</taxon>
        <taxon>Endopterygota</taxon>
        <taxon>Diptera</taxon>
        <taxon>Nematocera</taxon>
        <taxon>Chironomoidea</taxon>
        <taxon>Chironomidae</taxon>
        <taxon>Chironominae</taxon>
        <taxon>Polypedilum</taxon>
        <taxon>Polypedilum</taxon>
    </lineage>
</organism>
<keyword evidence="15" id="KW-0917">Virion maturation</keyword>
<keyword evidence="4" id="KW-0540">Nuclease</keyword>
<gene>
    <name evidence="22" type="ORF">PVAND_004295</name>
</gene>
<keyword evidence="3" id="KW-0645">Protease</keyword>
<reference evidence="22" key="1">
    <citation type="submission" date="2021-03" db="EMBL/GenBank/DDBJ databases">
        <title>Chromosome level genome of the anhydrobiotic midge Polypedilum vanderplanki.</title>
        <authorList>
            <person name="Yoshida Y."/>
            <person name="Kikawada T."/>
            <person name="Gusev O."/>
        </authorList>
    </citation>
    <scope>NUCLEOTIDE SEQUENCE</scope>
    <source>
        <strain evidence="22">NIAS01</strain>
        <tissue evidence="22">Whole body or cell culture</tissue>
    </source>
</reference>
<dbReference type="InterPro" id="IPR001584">
    <property type="entry name" value="Integrase_cat-core"/>
</dbReference>
<keyword evidence="11" id="KW-0460">Magnesium</keyword>
<evidence type="ECO:0000256" key="16">
    <source>
        <dbReference type="ARBA" id="ARBA00023172"/>
    </source>
</evidence>
<dbReference type="Pfam" id="PF25597">
    <property type="entry name" value="SH3_retrovirus"/>
    <property type="match status" value="1"/>
</dbReference>
<evidence type="ECO:0000256" key="1">
    <source>
        <dbReference type="ARBA" id="ARBA00002180"/>
    </source>
</evidence>
<dbReference type="PANTHER" id="PTHR42648">
    <property type="entry name" value="TRANSPOSASE, PUTATIVE-RELATED"/>
    <property type="match status" value="1"/>
</dbReference>
<accession>A0A9J6BYP4</accession>
<dbReference type="SUPFAM" id="SSF56672">
    <property type="entry name" value="DNA/RNA polymerases"/>
    <property type="match status" value="1"/>
</dbReference>
<dbReference type="InterPro" id="IPR012337">
    <property type="entry name" value="RNaseH-like_sf"/>
</dbReference>
<dbReference type="Pfam" id="PF14223">
    <property type="entry name" value="Retrotran_gag_2"/>
    <property type="match status" value="1"/>
</dbReference>
<dbReference type="SUPFAM" id="SSF53098">
    <property type="entry name" value="Ribonuclease H-like"/>
    <property type="match status" value="1"/>
</dbReference>
<feature type="compositionally biased region" description="Acidic residues" evidence="19">
    <location>
        <begin position="697"/>
        <end position="710"/>
    </location>
</feature>
<evidence type="ECO:0000313" key="23">
    <source>
        <dbReference type="Proteomes" id="UP001107558"/>
    </source>
</evidence>
<evidence type="ECO:0000256" key="10">
    <source>
        <dbReference type="ARBA" id="ARBA00022840"/>
    </source>
</evidence>
<dbReference type="PANTHER" id="PTHR42648:SF11">
    <property type="entry name" value="TRANSPOSON TY4-P GAG-POL POLYPROTEIN"/>
    <property type="match status" value="1"/>
</dbReference>
<dbReference type="GO" id="GO:0003964">
    <property type="term" value="F:RNA-directed DNA polymerase activity"/>
    <property type="evidence" value="ECO:0007669"/>
    <property type="project" value="UniProtKB-KW"/>
</dbReference>
<dbReference type="Gene3D" id="3.30.420.10">
    <property type="entry name" value="Ribonuclease H-like superfamily/Ribonuclease H"/>
    <property type="match status" value="1"/>
</dbReference>
<keyword evidence="17" id="KW-0511">Multifunctional enzyme</keyword>
<comment type="caution">
    <text evidence="22">The sequence shown here is derived from an EMBL/GenBank/DDBJ whole genome shotgun (WGS) entry which is preliminary data.</text>
</comment>
<keyword evidence="14" id="KW-0548">Nucleotidyltransferase</keyword>
<evidence type="ECO:0000256" key="6">
    <source>
        <dbReference type="ARBA" id="ARBA00022741"/>
    </source>
</evidence>
<dbReference type="GO" id="GO:0004519">
    <property type="term" value="F:endonuclease activity"/>
    <property type="evidence" value="ECO:0007669"/>
    <property type="project" value="UniProtKB-KW"/>
</dbReference>
<evidence type="ECO:0000256" key="19">
    <source>
        <dbReference type="SAM" id="MobiDB-lite"/>
    </source>
</evidence>
<dbReference type="PROSITE" id="PS50158">
    <property type="entry name" value="ZF_CCHC"/>
    <property type="match status" value="1"/>
</dbReference>
<keyword evidence="2" id="KW-1188">Viral release from host cell</keyword>
<dbReference type="CDD" id="cd09272">
    <property type="entry name" value="RNase_HI_RT_Ty1"/>
    <property type="match status" value="1"/>
</dbReference>
<evidence type="ECO:0000256" key="5">
    <source>
        <dbReference type="ARBA" id="ARBA00022723"/>
    </source>
</evidence>
<keyword evidence="5" id="KW-0479">Metal-binding</keyword>
<dbReference type="GO" id="GO:0004190">
    <property type="term" value="F:aspartic-type endopeptidase activity"/>
    <property type="evidence" value="ECO:0007669"/>
    <property type="project" value="UniProtKB-KW"/>
</dbReference>
<evidence type="ECO:0000259" key="20">
    <source>
        <dbReference type="PROSITE" id="PS50158"/>
    </source>
</evidence>
<evidence type="ECO:0000256" key="7">
    <source>
        <dbReference type="ARBA" id="ARBA00022750"/>
    </source>
</evidence>
<evidence type="ECO:0000256" key="2">
    <source>
        <dbReference type="ARBA" id="ARBA00022612"/>
    </source>
</evidence>
<keyword evidence="14" id="KW-0808">Transferase</keyword>
<keyword evidence="16" id="KW-0233">DNA recombination</keyword>
<dbReference type="GO" id="GO:0008270">
    <property type="term" value="F:zinc ion binding"/>
    <property type="evidence" value="ECO:0007669"/>
    <property type="project" value="UniProtKB-KW"/>
</dbReference>
<dbReference type="Pfam" id="PF13976">
    <property type="entry name" value="gag_pre-integrs"/>
    <property type="match status" value="1"/>
</dbReference>
<keyword evidence="18" id="KW-0863">Zinc-finger</keyword>
<dbReference type="GO" id="GO:0003887">
    <property type="term" value="F:DNA-directed DNA polymerase activity"/>
    <property type="evidence" value="ECO:0007669"/>
    <property type="project" value="UniProtKB-KW"/>
</dbReference>
<dbReference type="Pfam" id="PF07727">
    <property type="entry name" value="RVT_2"/>
    <property type="match status" value="1"/>
</dbReference>
<dbReference type="GO" id="GO:0003676">
    <property type="term" value="F:nucleic acid binding"/>
    <property type="evidence" value="ECO:0007669"/>
    <property type="project" value="InterPro"/>
</dbReference>
<evidence type="ECO:0000256" key="18">
    <source>
        <dbReference type="PROSITE-ProRule" id="PRU00047"/>
    </source>
</evidence>
<evidence type="ECO:0000256" key="12">
    <source>
        <dbReference type="ARBA" id="ARBA00022908"/>
    </source>
</evidence>
<evidence type="ECO:0000256" key="9">
    <source>
        <dbReference type="ARBA" id="ARBA00022801"/>
    </source>
</evidence>
<dbReference type="InterPro" id="IPR001878">
    <property type="entry name" value="Znf_CCHC"/>
</dbReference>
<feature type="compositionally biased region" description="Basic and acidic residues" evidence="19">
    <location>
        <begin position="715"/>
        <end position="728"/>
    </location>
</feature>
<dbReference type="Pfam" id="PF00098">
    <property type="entry name" value="zf-CCHC"/>
    <property type="match status" value="1"/>
</dbReference>
<keyword evidence="13" id="KW-0695">RNA-directed DNA polymerase</keyword>
<evidence type="ECO:0008006" key="24">
    <source>
        <dbReference type="Google" id="ProtNLM"/>
    </source>
</evidence>
<evidence type="ECO:0000256" key="3">
    <source>
        <dbReference type="ARBA" id="ARBA00022670"/>
    </source>
</evidence>
<dbReference type="InterPro" id="IPR013103">
    <property type="entry name" value="RVT_2"/>
</dbReference>
<protein>
    <recommendedName>
        <fullName evidence="24">Retrovirus-related Pol polyprotein from transposon TNT 1-94</fullName>
    </recommendedName>
</protein>
<dbReference type="InterPro" id="IPR057670">
    <property type="entry name" value="SH3_retrovirus"/>
</dbReference>